<protein>
    <submittedName>
        <fullName evidence="6">Pls/PosA family non-ribosomal peptide synthetase</fullName>
    </submittedName>
</protein>
<dbReference type="Pfam" id="PF00550">
    <property type="entry name" value="PP-binding"/>
    <property type="match status" value="1"/>
</dbReference>
<dbReference type="Gene3D" id="1.10.1200.10">
    <property type="entry name" value="ACP-like"/>
    <property type="match status" value="1"/>
</dbReference>
<keyword evidence="4" id="KW-0472">Membrane</keyword>
<evidence type="ECO:0000256" key="1">
    <source>
        <dbReference type="ARBA" id="ARBA00022450"/>
    </source>
</evidence>
<dbReference type="SUPFAM" id="SSF51161">
    <property type="entry name" value="Trimeric LpxA-like enzymes"/>
    <property type="match status" value="2"/>
</dbReference>
<dbReference type="EMBL" id="JBEPCV010000073">
    <property type="protein sequence ID" value="MER6909638.1"/>
    <property type="molecule type" value="Genomic_DNA"/>
</dbReference>
<dbReference type="Gene3D" id="2.160.10.10">
    <property type="entry name" value="Hexapeptide repeat proteins"/>
    <property type="match status" value="2"/>
</dbReference>
<feature type="transmembrane region" description="Helical" evidence="4">
    <location>
        <begin position="415"/>
        <end position="440"/>
    </location>
</feature>
<evidence type="ECO:0000313" key="6">
    <source>
        <dbReference type="EMBL" id="MER6909638.1"/>
    </source>
</evidence>
<evidence type="ECO:0000256" key="4">
    <source>
        <dbReference type="SAM" id="Phobius"/>
    </source>
</evidence>
<dbReference type="InterPro" id="IPR020806">
    <property type="entry name" value="PKS_PP-bd"/>
</dbReference>
<feature type="domain" description="Carrier" evidence="5">
    <location>
        <begin position="26"/>
        <end position="103"/>
    </location>
</feature>
<evidence type="ECO:0000259" key="5">
    <source>
        <dbReference type="PROSITE" id="PS50075"/>
    </source>
</evidence>
<feature type="transmembrane region" description="Helical" evidence="4">
    <location>
        <begin position="372"/>
        <end position="395"/>
    </location>
</feature>
<feature type="region of interest" description="Disordered" evidence="3">
    <location>
        <begin position="101"/>
        <end position="130"/>
    </location>
</feature>
<keyword evidence="7" id="KW-1185">Reference proteome</keyword>
<accession>A0ABV1VT20</accession>
<dbReference type="PANTHER" id="PTHR43300">
    <property type="entry name" value="ACETYLTRANSFERASE"/>
    <property type="match status" value="1"/>
</dbReference>
<proteinExistence type="predicted"/>
<gene>
    <name evidence="6" type="ORF">ABT322_39195</name>
</gene>
<feature type="transmembrane region" description="Helical" evidence="4">
    <location>
        <begin position="638"/>
        <end position="659"/>
    </location>
</feature>
<dbReference type="PROSITE" id="PS50075">
    <property type="entry name" value="CARRIER"/>
    <property type="match status" value="1"/>
</dbReference>
<keyword evidence="2" id="KW-0597">Phosphoprotein</keyword>
<feature type="transmembrane region" description="Helical" evidence="4">
    <location>
        <begin position="180"/>
        <end position="201"/>
    </location>
</feature>
<dbReference type="SUPFAM" id="SSF47336">
    <property type="entry name" value="ACP-like"/>
    <property type="match status" value="1"/>
</dbReference>
<dbReference type="InterPro" id="IPR011004">
    <property type="entry name" value="Trimer_LpxA-like_sf"/>
</dbReference>
<dbReference type="Proteomes" id="UP001490330">
    <property type="component" value="Unassembled WGS sequence"/>
</dbReference>
<dbReference type="RefSeq" id="WP_350725676.1">
    <property type="nucleotide sequence ID" value="NZ_JBEPCO010000075.1"/>
</dbReference>
<dbReference type="NCBIfam" id="TIGR02353">
    <property type="entry name" value="NRPS_term_dom"/>
    <property type="match status" value="1"/>
</dbReference>
<keyword evidence="4" id="KW-1133">Transmembrane helix</keyword>
<dbReference type="InterPro" id="IPR050179">
    <property type="entry name" value="Trans_hexapeptide_repeat"/>
</dbReference>
<dbReference type="InterPro" id="IPR036736">
    <property type="entry name" value="ACP-like_sf"/>
</dbReference>
<sequence length="851" mass="92037">MTGQRLEVMDTGLTATASHHDELADPPAPSTQDLLARVLAEVAQVHKVSVDSHFFNDLGADSLIMAHFCARVRKRPELPSVSMRDVYRHPTIRGLSAALTAGAPPAHAPPTPKTSGPPTSEAGEARTPKAPTGHPHYALCGALQLLSFLGYAFLFAFVTARGYDWISAGTGLIDAYVRSVTFGAALLLVLCVLPVLAKWLLIGRWKPQRIRVWSLAYVRFWLVKTLIRSSPLALFAGSPLYPLYLRALGARIGRGVTYLSRSMPVCTDLLTIGDGTVVRKDSLISCYRAHDGVIETGPVTLGREAVVSEATVLDIGTRLGDGSRLGHASSLHTGQRVPDGAHWHGSPAQPADTAFPTVEPARCGTARRAAAGVLLLFTVLLLYVPVAVGLVDALLSQVLQDSAVVRQAEAQPADWTLYADLLAITAVVFFGAVPVALVAVATVPRLLSRLVLPGRTYPLYGFRHAVHRAIVLITNRRALTRLFGDSTCIVHYLRWIGYDLSQVQQTGSNFGTLVKHESPFASTVGTGTMVADGLSLMNADYSNTSFRLSATSIGAHNFLGNRIAYPSQGRTGDNCLLATKVMVPVDGPLRHDVGLLGSPCFEIPRSVLRDSTFDDLKDGDALRARLAAKNRHNAVTMLCYLFTGWLYFFGVTALFAGAASLYPHLGMVVLGLANVLLLPFTVLYFVLVERALTVRHRPEPLFCSIYDRRFWYRERYWKVPSEIHLHVLNGTPFKSAVWRLLGVRIGRRVFDDGCTFTERPMVAVGDGCTLNAGSVVQCHSQEDGTFKSDRSEIGAHCTLGVGALVHYGVTVGDGVELAADTFLMKGETVPEGARWAGNPARPVSGTHGGER</sequence>
<keyword evidence="1" id="KW-0596">Phosphopantetheine</keyword>
<name>A0ABV1VT20_9ACTN</name>
<evidence type="ECO:0000256" key="3">
    <source>
        <dbReference type="SAM" id="MobiDB-lite"/>
    </source>
</evidence>
<comment type="caution">
    <text evidence="6">The sequence shown here is derived from an EMBL/GenBank/DDBJ whole genome shotgun (WGS) entry which is preliminary data.</text>
</comment>
<feature type="transmembrane region" description="Helical" evidence="4">
    <location>
        <begin position="665"/>
        <end position="687"/>
    </location>
</feature>
<feature type="transmembrane region" description="Helical" evidence="4">
    <location>
        <begin position="136"/>
        <end position="160"/>
    </location>
</feature>
<evidence type="ECO:0000313" key="7">
    <source>
        <dbReference type="Proteomes" id="UP001490330"/>
    </source>
</evidence>
<reference evidence="6 7" key="1">
    <citation type="submission" date="2024-06" db="EMBL/GenBank/DDBJ databases">
        <title>The Natural Products Discovery Center: Release of the First 8490 Sequenced Strains for Exploring Actinobacteria Biosynthetic Diversity.</title>
        <authorList>
            <person name="Kalkreuter E."/>
            <person name="Kautsar S.A."/>
            <person name="Yang D."/>
            <person name="Bader C.D."/>
            <person name="Teijaro C.N."/>
            <person name="Fluegel L."/>
            <person name="Davis C.M."/>
            <person name="Simpson J.R."/>
            <person name="Lauterbach L."/>
            <person name="Steele A.D."/>
            <person name="Gui C."/>
            <person name="Meng S."/>
            <person name="Li G."/>
            <person name="Viehrig K."/>
            <person name="Ye F."/>
            <person name="Su P."/>
            <person name="Kiefer A.F."/>
            <person name="Nichols A."/>
            <person name="Cepeda A.J."/>
            <person name="Yan W."/>
            <person name="Fan B."/>
            <person name="Jiang Y."/>
            <person name="Adhikari A."/>
            <person name="Zheng C.-J."/>
            <person name="Schuster L."/>
            <person name="Cowan T.M."/>
            <person name="Smanski M.J."/>
            <person name="Chevrette M.G."/>
            <person name="De Carvalho L.P.S."/>
            <person name="Shen B."/>
        </authorList>
    </citation>
    <scope>NUCLEOTIDE SEQUENCE [LARGE SCALE GENOMIC DNA]</scope>
    <source>
        <strain evidence="6 7">NPDC000632</strain>
    </source>
</reference>
<dbReference type="SMART" id="SM00823">
    <property type="entry name" value="PKS_PP"/>
    <property type="match status" value="1"/>
</dbReference>
<dbReference type="PANTHER" id="PTHR43300:SF11">
    <property type="entry name" value="ACETYLTRANSFERASE RV3034C-RELATED"/>
    <property type="match status" value="1"/>
</dbReference>
<dbReference type="InterPro" id="IPR009081">
    <property type="entry name" value="PP-bd_ACP"/>
</dbReference>
<evidence type="ECO:0000256" key="2">
    <source>
        <dbReference type="ARBA" id="ARBA00022553"/>
    </source>
</evidence>
<dbReference type="InterPro" id="IPR012728">
    <property type="entry name" value="Pls/PosA_C"/>
</dbReference>
<keyword evidence="4" id="KW-0812">Transmembrane</keyword>
<organism evidence="6 7">
    <name type="scientific">Streptomyces flaveolus</name>
    <dbReference type="NCBI Taxonomy" id="67297"/>
    <lineage>
        <taxon>Bacteria</taxon>
        <taxon>Bacillati</taxon>
        <taxon>Actinomycetota</taxon>
        <taxon>Actinomycetes</taxon>
        <taxon>Kitasatosporales</taxon>
        <taxon>Streptomycetaceae</taxon>
        <taxon>Streptomyces</taxon>
    </lineage>
</organism>